<proteinExistence type="predicted"/>
<reference evidence="3" key="2">
    <citation type="submission" date="2015-07" db="EMBL/GenBank/DDBJ databases">
        <title>MeaNS - Measles Nucleotide Surveillance Program.</title>
        <authorList>
            <person name="Tran T."/>
            <person name="Druce J."/>
        </authorList>
    </citation>
    <scope>NUCLEOTIDE SEQUENCE</scope>
    <source>
        <strain evidence="3">DSM 9887</strain>
    </source>
</reference>
<feature type="domain" description="N-acetyltransferase" evidence="1">
    <location>
        <begin position="3"/>
        <end position="153"/>
    </location>
</feature>
<dbReference type="InterPro" id="IPR000182">
    <property type="entry name" value="GNAT_dom"/>
</dbReference>
<name>A0A0K9YVN3_9BACL</name>
<keyword evidence="5" id="KW-1185">Reference proteome</keyword>
<dbReference type="OrthoDB" id="2900974at2"/>
<dbReference type="EMBL" id="LGIQ01000007">
    <property type="protein sequence ID" value="KNB72275.1"/>
    <property type="molecule type" value="Genomic_DNA"/>
</dbReference>
<dbReference type="InterPro" id="IPR016181">
    <property type="entry name" value="Acyl_CoA_acyltransferase"/>
</dbReference>
<dbReference type="Proteomes" id="UP000036834">
    <property type="component" value="Unassembled WGS sequence"/>
</dbReference>
<evidence type="ECO:0000313" key="5">
    <source>
        <dbReference type="Proteomes" id="UP000319578"/>
    </source>
</evidence>
<dbReference type="EMBL" id="BJON01000045">
    <property type="protein sequence ID" value="GED73102.1"/>
    <property type="molecule type" value="Genomic_DNA"/>
</dbReference>
<organism evidence="3 4">
    <name type="scientific">Brevibacillus reuszeri</name>
    <dbReference type="NCBI Taxonomy" id="54915"/>
    <lineage>
        <taxon>Bacteria</taxon>
        <taxon>Bacillati</taxon>
        <taxon>Bacillota</taxon>
        <taxon>Bacilli</taxon>
        <taxon>Bacillales</taxon>
        <taxon>Paenibacillaceae</taxon>
        <taxon>Brevibacillus</taxon>
    </lineage>
</organism>
<evidence type="ECO:0000313" key="2">
    <source>
        <dbReference type="EMBL" id="GED73102.1"/>
    </source>
</evidence>
<evidence type="ECO:0000313" key="3">
    <source>
        <dbReference type="EMBL" id="KNB72275.1"/>
    </source>
</evidence>
<reference evidence="2 5" key="3">
    <citation type="submission" date="2019-06" db="EMBL/GenBank/DDBJ databases">
        <title>Whole genome shotgun sequence of Brevibacillus reuszeri NBRC 15719.</title>
        <authorList>
            <person name="Hosoyama A."/>
            <person name="Uohara A."/>
            <person name="Ohji S."/>
            <person name="Ichikawa N."/>
        </authorList>
    </citation>
    <scope>NUCLEOTIDE SEQUENCE [LARGE SCALE GENOMIC DNA]</scope>
    <source>
        <strain evidence="2 5">NBRC 15719</strain>
    </source>
</reference>
<dbReference type="Pfam" id="PF00583">
    <property type="entry name" value="Acetyltransf_1"/>
    <property type="match status" value="1"/>
</dbReference>
<dbReference type="CDD" id="cd04301">
    <property type="entry name" value="NAT_SF"/>
    <property type="match status" value="1"/>
</dbReference>
<evidence type="ECO:0000313" key="4">
    <source>
        <dbReference type="Proteomes" id="UP000036834"/>
    </source>
</evidence>
<dbReference type="SUPFAM" id="SSF55729">
    <property type="entry name" value="Acyl-CoA N-acyltransferases (Nat)"/>
    <property type="match status" value="1"/>
</dbReference>
<evidence type="ECO:0000259" key="1">
    <source>
        <dbReference type="PROSITE" id="PS51186"/>
    </source>
</evidence>
<dbReference type="AlphaFoldDB" id="A0A0K9YVN3"/>
<dbReference type="PROSITE" id="PS51186">
    <property type="entry name" value="GNAT"/>
    <property type="match status" value="1"/>
</dbReference>
<dbReference type="GO" id="GO:0016747">
    <property type="term" value="F:acyltransferase activity, transferring groups other than amino-acyl groups"/>
    <property type="evidence" value="ECO:0007669"/>
    <property type="project" value="InterPro"/>
</dbReference>
<reference evidence="4" key="1">
    <citation type="submission" date="2015-07" db="EMBL/GenBank/DDBJ databases">
        <title>Genome sequencing project for genomic taxonomy and phylogenomics of Bacillus-like bacteria.</title>
        <authorList>
            <person name="Liu B."/>
            <person name="Wang J."/>
            <person name="Zhu Y."/>
            <person name="Liu G."/>
            <person name="Chen Q."/>
            <person name="Chen Z."/>
            <person name="Lan J."/>
            <person name="Che J."/>
            <person name="Ge C."/>
            <person name="Shi H."/>
            <person name="Pan Z."/>
            <person name="Liu X."/>
        </authorList>
    </citation>
    <scope>NUCLEOTIDE SEQUENCE [LARGE SCALE GENOMIC DNA]</scope>
    <source>
        <strain evidence="4">DSM 9887</strain>
    </source>
</reference>
<sequence>MDIKFRDYIDADYNDFHEMVRSLYSNDLEGQPMNGTKVTSTINEAKKNPQKVRIIIFLNNNEIVGYSILVYYWSNEFGGNMLFIDELYVKEDSRSKGIAAYFFTSLEKMDNIVALQLEANTSNRRVLDYYMKLGFEAAGNTHLIKMKDSNTSS</sequence>
<dbReference type="RefSeq" id="WP_049738324.1">
    <property type="nucleotide sequence ID" value="NZ_BJON01000045.1"/>
</dbReference>
<comment type="caution">
    <text evidence="3">The sequence shown here is derived from an EMBL/GenBank/DDBJ whole genome shotgun (WGS) entry which is preliminary data.</text>
</comment>
<dbReference type="STRING" id="54915.ADS79_10250"/>
<accession>A0A0K9YVN3</accession>
<dbReference type="Gene3D" id="3.40.630.30">
    <property type="match status" value="1"/>
</dbReference>
<dbReference type="Proteomes" id="UP000319578">
    <property type="component" value="Unassembled WGS sequence"/>
</dbReference>
<dbReference type="PATRIC" id="fig|54915.3.peg.976"/>
<gene>
    <name evidence="3" type="ORF">ADS79_10250</name>
    <name evidence="2" type="ORF">BRE01_68040</name>
</gene>
<protein>
    <recommendedName>
        <fullName evidence="1">N-acetyltransferase domain-containing protein</fullName>
    </recommendedName>
</protein>